<dbReference type="Gene3D" id="3.30.420.10">
    <property type="entry name" value="Ribonuclease H-like superfamily/Ribonuclease H"/>
    <property type="match status" value="1"/>
</dbReference>
<dbReference type="PANTHER" id="PTHR37984:SF15">
    <property type="entry name" value="INTEGRASE CATALYTIC DOMAIN-CONTAINING PROTEIN"/>
    <property type="match status" value="1"/>
</dbReference>
<reference evidence="1 2" key="1">
    <citation type="journal article" date="2019" name="Gigascience">
        <title>Whole-genome sequence of the oriental lung fluke Paragonimus westermani.</title>
        <authorList>
            <person name="Oey H."/>
            <person name="Zakrzewski M."/>
            <person name="Narain K."/>
            <person name="Devi K.R."/>
            <person name="Agatsuma T."/>
            <person name="Nawaratna S."/>
            <person name="Gobert G.N."/>
            <person name="Jones M.K."/>
            <person name="Ragan M.A."/>
            <person name="McManus D.P."/>
            <person name="Krause L."/>
        </authorList>
    </citation>
    <scope>NUCLEOTIDE SEQUENCE [LARGE SCALE GENOMIC DNA]</scope>
    <source>
        <strain evidence="1 2">IND2009</strain>
    </source>
</reference>
<name>A0A5J4N5P1_9TREM</name>
<dbReference type="InterPro" id="IPR036397">
    <property type="entry name" value="RNaseH_sf"/>
</dbReference>
<dbReference type="InterPro" id="IPR050951">
    <property type="entry name" value="Retrovirus_Pol_polyprotein"/>
</dbReference>
<keyword evidence="2" id="KW-1185">Reference proteome</keyword>
<gene>
    <name evidence="1" type="ORF">DEA37_0002812</name>
</gene>
<dbReference type="Proteomes" id="UP000324629">
    <property type="component" value="Unassembled WGS sequence"/>
</dbReference>
<dbReference type="EMBL" id="QNGE01008127">
    <property type="protein sequence ID" value="KAA3670842.1"/>
    <property type="molecule type" value="Genomic_DNA"/>
</dbReference>
<dbReference type="InterPro" id="IPR012337">
    <property type="entry name" value="RNaseH-like_sf"/>
</dbReference>
<proteinExistence type="predicted"/>
<dbReference type="PANTHER" id="PTHR37984">
    <property type="entry name" value="PROTEIN CBG26694"/>
    <property type="match status" value="1"/>
</dbReference>
<accession>A0A5J4N5P1</accession>
<dbReference type="AlphaFoldDB" id="A0A5J4N5P1"/>
<evidence type="ECO:0000313" key="1">
    <source>
        <dbReference type="EMBL" id="KAA3670842.1"/>
    </source>
</evidence>
<sequence>MLRIHKTQTTYHPQSNGLVERTNRTEMTILRTFSERHQSGRWNEILPQCRVTYKATVHKNTGYTSSLQTLGHELRLQIEVLTQPAPAEFIGLPQYVKELSEQLRFSYRIAAQHQSRSHHHQKGGYESTAKGLDYRIEDLIWLYRPESPSGLSTNTIARGKVYW</sequence>
<protein>
    <recommendedName>
        <fullName evidence="3">Integrase catalytic domain-containing protein</fullName>
    </recommendedName>
</protein>
<comment type="caution">
    <text evidence="1">The sequence shown here is derived from an EMBL/GenBank/DDBJ whole genome shotgun (WGS) entry which is preliminary data.</text>
</comment>
<evidence type="ECO:0000313" key="2">
    <source>
        <dbReference type="Proteomes" id="UP000324629"/>
    </source>
</evidence>
<evidence type="ECO:0008006" key="3">
    <source>
        <dbReference type="Google" id="ProtNLM"/>
    </source>
</evidence>
<dbReference type="GO" id="GO:0003676">
    <property type="term" value="F:nucleic acid binding"/>
    <property type="evidence" value="ECO:0007669"/>
    <property type="project" value="InterPro"/>
</dbReference>
<organism evidence="1 2">
    <name type="scientific">Paragonimus westermani</name>
    <dbReference type="NCBI Taxonomy" id="34504"/>
    <lineage>
        <taxon>Eukaryota</taxon>
        <taxon>Metazoa</taxon>
        <taxon>Spiralia</taxon>
        <taxon>Lophotrochozoa</taxon>
        <taxon>Platyhelminthes</taxon>
        <taxon>Trematoda</taxon>
        <taxon>Digenea</taxon>
        <taxon>Plagiorchiida</taxon>
        <taxon>Troglotremata</taxon>
        <taxon>Troglotrematidae</taxon>
        <taxon>Paragonimus</taxon>
    </lineage>
</organism>
<dbReference type="SUPFAM" id="SSF53098">
    <property type="entry name" value="Ribonuclease H-like"/>
    <property type="match status" value="1"/>
</dbReference>